<keyword evidence="6" id="KW-1185">Reference proteome</keyword>
<name>A0A261QYJ3_9BORD</name>
<dbReference type="InterPro" id="IPR013022">
    <property type="entry name" value="Xyl_isomerase-like_TIM-brl"/>
</dbReference>
<dbReference type="PIRSF" id="PIRSF006241">
    <property type="entry name" value="HyI"/>
    <property type="match status" value="1"/>
</dbReference>
<dbReference type="PANTHER" id="PTHR43489:SF6">
    <property type="entry name" value="HYDROXYPYRUVATE ISOMERASE-RELATED"/>
    <property type="match status" value="1"/>
</dbReference>
<dbReference type="Pfam" id="PF01261">
    <property type="entry name" value="AP_endonuc_2"/>
    <property type="match status" value="1"/>
</dbReference>
<dbReference type="PANTHER" id="PTHR43489">
    <property type="entry name" value="ISOMERASE"/>
    <property type="match status" value="1"/>
</dbReference>
<dbReference type="Proteomes" id="UP000216947">
    <property type="component" value="Unassembled WGS sequence"/>
</dbReference>
<feature type="domain" description="Xylose isomerase-like TIM barrel" evidence="4">
    <location>
        <begin position="21"/>
        <end position="251"/>
    </location>
</feature>
<dbReference type="InterPro" id="IPR036237">
    <property type="entry name" value="Xyl_isomerase-like_sf"/>
</dbReference>
<reference evidence="6" key="1">
    <citation type="submission" date="2017-05" db="EMBL/GenBank/DDBJ databases">
        <title>Complete and WGS of Bordetella genogroups.</title>
        <authorList>
            <person name="Spilker T."/>
            <person name="Lipuma J."/>
        </authorList>
    </citation>
    <scope>NUCLEOTIDE SEQUENCE [LARGE SCALE GENOMIC DNA]</scope>
    <source>
        <strain evidence="6">AU18089</strain>
    </source>
</reference>
<dbReference type="SUPFAM" id="SSF51658">
    <property type="entry name" value="Xylose isomerase-like"/>
    <property type="match status" value="1"/>
</dbReference>
<evidence type="ECO:0000256" key="2">
    <source>
        <dbReference type="PIRNR" id="PIRNR006241"/>
    </source>
</evidence>
<proteinExistence type="inferred from homology"/>
<dbReference type="Gene3D" id="3.20.20.150">
    <property type="entry name" value="Divalent-metal-dependent TIM barrel enzymes"/>
    <property type="match status" value="1"/>
</dbReference>
<evidence type="ECO:0000259" key="4">
    <source>
        <dbReference type="Pfam" id="PF01261"/>
    </source>
</evidence>
<organism evidence="5 6">
    <name type="scientific">Bordetella genomosp. 7</name>
    <dbReference type="NCBI Taxonomy" id="1416805"/>
    <lineage>
        <taxon>Bacteria</taxon>
        <taxon>Pseudomonadati</taxon>
        <taxon>Pseudomonadota</taxon>
        <taxon>Betaproteobacteria</taxon>
        <taxon>Burkholderiales</taxon>
        <taxon>Alcaligenaceae</taxon>
        <taxon>Bordetella</taxon>
    </lineage>
</organism>
<evidence type="ECO:0000313" key="6">
    <source>
        <dbReference type="Proteomes" id="UP000216947"/>
    </source>
</evidence>
<comment type="caution">
    <text evidence="5">The sequence shown here is derived from an EMBL/GenBank/DDBJ whole genome shotgun (WGS) entry which is preliminary data.</text>
</comment>
<comment type="similarity">
    <text evidence="2">Belongs to the hyi family.</text>
</comment>
<evidence type="ECO:0000256" key="3">
    <source>
        <dbReference type="PIRSR" id="PIRSR006241-50"/>
    </source>
</evidence>
<dbReference type="AlphaFoldDB" id="A0A261QYJ3"/>
<dbReference type="RefSeq" id="WP_094796880.1">
    <property type="nucleotide sequence ID" value="NZ_NEVK01000006.1"/>
</dbReference>
<dbReference type="EMBL" id="NEVK01000006">
    <property type="protein sequence ID" value="OZI17806.1"/>
    <property type="molecule type" value="Genomic_DNA"/>
</dbReference>
<feature type="active site" description="Proton donor/acceptor" evidence="3">
    <location>
        <position position="237"/>
    </location>
</feature>
<keyword evidence="1 2" id="KW-0413">Isomerase</keyword>
<protein>
    <submittedName>
        <fullName evidence="5">Hydroxypyruvate isomerase</fullName>
    </submittedName>
</protein>
<dbReference type="GO" id="GO:0008903">
    <property type="term" value="F:hydroxypyruvate isomerase activity"/>
    <property type="evidence" value="ECO:0007669"/>
    <property type="project" value="TreeGrafter"/>
</dbReference>
<gene>
    <name evidence="5" type="ORF">CAL19_11940</name>
</gene>
<dbReference type="GO" id="GO:0046487">
    <property type="term" value="P:glyoxylate metabolic process"/>
    <property type="evidence" value="ECO:0007669"/>
    <property type="project" value="TreeGrafter"/>
</dbReference>
<dbReference type="InterPro" id="IPR050417">
    <property type="entry name" value="Sugar_Epim/Isomerase"/>
</dbReference>
<accession>A0A261QYJ3</accession>
<keyword evidence="5" id="KW-0670">Pyruvate</keyword>
<dbReference type="InterPro" id="IPR026040">
    <property type="entry name" value="HyI-like"/>
</dbReference>
<evidence type="ECO:0000313" key="5">
    <source>
        <dbReference type="EMBL" id="OZI17806.1"/>
    </source>
</evidence>
<feature type="active site" description="Proton donor/acceptor" evidence="3">
    <location>
        <position position="140"/>
    </location>
</feature>
<sequence>MKLAANLSLLYPGLPLARRMQVAARDGFAGIEILFPYDQPAAELAAMLRANGLSLALVNTPPGPGGEKGLACIPGREADFDAALARALDVCLATDCRSVHVMAGHPPAGAAHADCEQTLVANLRRAASQAQPLGVTLTLEALNRHDMPGYFYYLPDQAARIVGQVAHPAVRLQFDFYHCQRESLDLDHALRRSLPSVHHVQIAHPHGRHEPDPADPEVSRALRTLAASGYEGWIGCEYLPRGDTRAGLAWREDYRALLDAAPRG</sequence>
<evidence type="ECO:0000256" key="1">
    <source>
        <dbReference type="ARBA" id="ARBA00023235"/>
    </source>
</evidence>